<name>A0ABT8D758_9RHOB</name>
<dbReference type="GO" id="GO:0016491">
    <property type="term" value="F:oxidoreductase activity"/>
    <property type="evidence" value="ECO:0007669"/>
    <property type="project" value="UniProtKB-KW"/>
</dbReference>
<dbReference type="Pfam" id="PF07995">
    <property type="entry name" value="GSDH"/>
    <property type="match status" value="1"/>
</dbReference>
<sequence length="396" mass="42561">MKLATGLALAALIATPALADFNDAPPNVPSQKPAFEGQTRAPVLPAAFELTATKRVDGLSHPWGMAILPDGAVLVTERPGQLRLIGTDGTLGAPITGLPPVDAREQGGLLDVAIGPNFASDRQIWWSFAEPQADGTNNTAVATGTLSADNSAVENVRTIFSQQPSWDLTKHFGSRLVFDRDGMLFVTTGERSEVEARPLAQDLTTHLGKLLRIDPQTGAAAPGNPTFTGVEAKPEIWSYGHRSLQGATLDAQGRLWTVEHGPQGGDELNRPEAGKNYGWPTITYGEEYAGTPIGEGLTQQDGMEQPLYYWDPVIAPSGMSFYDGAMFPEMKGDLLIGGLRGQALVQLRLDGDKVVGEQRYLQDEIGRIRDLEVAPDGSIYLLTDEDNGGLYQVTRK</sequence>
<evidence type="ECO:0000313" key="4">
    <source>
        <dbReference type="Proteomes" id="UP001243846"/>
    </source>
</evidence>
<dbReference type="EMBL" id="JAUFRC010000001">
    <property type="protein sequence ID" value="MDN3712603.1"/>
    <property type="molecule type" value="Genomic_DNA"/>
</dbReference>
<gene>
    <name evidence="3" type="ORF">QWZ10_14135</name>
</gene>
<reference evidence="4" key="1">
    <citation type="journal article" date="2019" name="Int. J. Syst. Evol. Microbiol.">
        <title>The Global Catalogue of Microorganisms (GCM) 10K type strain sequencing project: providing services to taxonomists for standard genome sequencing and annotation.</title>
        <authorList>
            <consortium name="The Broad Institute Genomics Platform"/>
            <consortium name="The Broad Institute Genome Sequencing Center for Infectious Disease"/>
            <person name="Wu L."/>
            <person name="Ma J."/>
        </authorList>
    </citation>
    <scope>NUCLEOTIDE SEQUENCE [LARGE SCALE GENOMIC DNA]</scope>
    <source>
        <strain evidence="4">CECT 8482</strain>
    </source>
</reference>
<comment type="caution">
    <text evidence="3">The sequence shown here is derived from an EMBL/GenBank/DDBJ whole genome shotgun (WGS) entry which is preliminary data.</text>
</comment>
<feature type="signal peptide" evidence="1">
    <location>
        <begin position="1"/>
        <end position="19"/>
    </location>
</feature>
<dbReference type="PANTHER" id="PTHR19328:SF75">
    <property type="entry name" value="ALDOSE SUGAR DEHYDROGENASE YLII"/>
    <property type="match status" value="1"/>
</dbReference>
<dbReference type="PANTHER" id="PTHR19328">
    <property type="entry name" value="HEDGEHOG-INTERACTING PROTEIN"/>
    <property type="match status" value="1"/>
</dbReference>
<protein>
    <submittedName>
        <fullName evidence="3">PQQ-dependent sugar dehydrogenase</fullName>
        <ecNumber evidence="3">1.1.5.-</ecNumber>
    </submittedName>
</protein>
<accession>A0ABT8D758</accession>
<feature type="chain" id="PRO_5047335124" evidence="1">
    <location>
        <begin position="20"/>
        <end position="396"/>
    </location>
</feature>
<keyword evidence="4" id="KW-1185">Reference proteome</keyword>
<dbReference type="InterPro" id="IPR011041">
    <property type="entry name" value="Quinoprot_gluc/sorb_DH_b-prop"/>
</dbReference>
<feature type="domain" description="Glucose/Sorbosone dehydrogenase" evidence="2">
    <location>
        <begin position="59"/>
        <end position="391"/>
    </location>
</feature>
<dbReference type="EC" id="1.1.5.-" evidence="3"/>
<dbReference type="InterPro" id="IPR011042">
    <property type="entry name" value="6-blade_b-propeller_TolB-like"/>
</dbReference>
<proteinExistence type="predicted"/>
<evidence type="ECO:0000259" key="2">
    <source>
        <dbReference type="Pfam" id="PF07995"/>
    </source>
</evidence>
<keyword evidence="1" id="KW-0732">Signal</keyword>
<evidence type="ECO:0000313" key="3">
    <source>
        <dbReference type="EMBL" id="MDN3712603.1"/>
    </source>
</evidence>
<dbReference type="Proteomes" id="UP001243846">
    <property type="component" value="Unassembled WGS sequence"/>
</dbReference>
<evidence type="ECO:0000256" key="1">
    <source>
        <dbReference type="SAM" id="SignalP"/>
    </source>
</evidence>
<dbReference type="InterPro" id="IPR012938">
    <property type="entry name" value="Glc/Sorbosone_DH"/>
</dbReference>
<dbReference type="SUPFAM" id="SSF50952">
    <property type="entry name" value="Soluble quinoprotein glucose dehydrogenase"/>
    <property type="match status" value="1"/>
</dbReference>
<organism evidence="3 4">
    <name type="scientific">Paracoccus cavernae</name>
    <dbReference type="NCBI Taxonomy" id="1571207"/>
    <lineage>
        <taxon>Bacteria</taxon>
        <taxon>Pseudomonadati</taxon>
        <taxon>Pseudomonadota</taxon>
        <taxon>Alphaproteobacteria</taxon>
        <taxon>Rhodobacterales</taxon>
        <taxon>Paracoccaceae</taxon>
        <taxon>Paracoccus</taxon>
    </lineage>
</organism>
<dbReference type="Gene3D" id="2.120.10.30">
    <property type="entry name" value="TolB, C-terminal domain"/>
    <property type="match status" value="1"/>
</dbReference>
<keyword evidence="3" id="KW-0560">Oxidoreductase</keyword>